<gene>
    <name evidence="2" type="ORF">Gxy13693_008_036</name>
</gene>
<evidence type="ECO:0000313" key="2">
    <source>
        <dbReference type="EMBL" id="GAN98662.1"/>
    </source>
</evidence>
<feature type="region of interest" description="Disordered" evidence="1">
    <location>
        <begin position="82"/>
        <end position="149"/>
    </location>
</feature>
<accession>A0A0D6Q523</accession>
<dbReference type="RefSeq" id="WP_048855549.1">
    <property type="nucleotide sequence ID" value="NZ_BANJ01000008.1"/>
</dbReference>
<evidence type="ECO:0000256" key="1">
    <source>
        <dbReference type="SAM" id="MobiDB-lite"/>
    </source>
</evidence>
<organism evidence="2 3">
    <name type="scientific">Komagataeibacter xylinus NBRC 13693</name>
    <dbReference type="NCBI Taxonomy" id="1234668"/>
    <lineage>
        <taxon>Bacteria</taxon>
        <taxon>Pseudomonadati</taxon>
        <taxon>Pseudomonadota</taxon>
        <taxon>Alphaproteobacteria</taxon>
        <taxon>Acetobacterales</taxon>
        <taxon>Acetobacteraceae</taxon>
        <taxon>Komagataeibacter</taxon>
    </lineage>
</organism>
<comment type="caution">
    <text evidence="2">The sequence shown here is derived from an EMBL/GenBank/DDBJ whole genome shotgun (WGS) entry which is preliminary data.</text>
</comment>
<dbReference type="EMBL" id="BANJ01000008">
    <property type="protein sequence ID" value="GAN98662.1"/>
    <property type="molecule type" value="Genomic_DNA"/>
</dbReference>
<sequence>MQFLTIQNGQLVPIQSVSGDQMGQLAQIAQANNQPMQPTMGATMPISGMVAPAATGGGAPQGIGNMLSSFMNGYYQRQALQQQRQFQQQQQQETDPFGGKGTNAAHPHLNAYQGFDPFSDNEVNTVDPFGGSGTTSPVAQALTTGQDGI</sequence>
<reference evidence="2 3" key="1">
    <citation type="submission" date="2012-11" db="EMBL/GenBank/DDBJ databases">
        <title>Whole genome sequence of Gluconacetobacter xylinus NBRC 13693.</title>
        <authorList>
            <person name="Azuma Y."/>
            <person name="Higashiura N."/>
            <person name="Hirakawa H."/>
            <person name="Matsushita K."/>
        </authorList>
    </citation>
    <scope>NUCLEOTIDE SEQUENCE [LARGE SCALE GENOMIC DNA]</scope>
    <source>
        <strain evidence="2 3">NBRC 13693</strain>
    </source>
</reference>
<evidence type="ECO:0000313" key="3">
    <source>
        <dbReference type="Proteomes" id="UP000032683"/>
    </source>
</evidence>
<feature type="compositionally biased region" description="Low complexity" evidence="1">
    <location>
        <begin position="82"/>
        <end position="92"/>
    </location>
</feature>
<dbReference type="Proteomes" id="UP000032683">
    <property type="component" value="Unassembled WGS sequence"/>
</dbReference>
<feature type="compositionally biased region" description="Polar residues" evidence="1">
    <location>
        <begin position="134"/>
        <end position="149"/>
    </location>
</feature>
<proteinExistence type="predicted"/>
<dbReference type="AlphaFoldDB" id="A0A0D6Q523"/>
<protein>
    <submittedName>
        <fullName evidence="2">Uncharacterized protein</fullName>
    </submittedName>
</protein>
<name>A0A0D6Q523_KOMXY</name>